<dbReference type="Proteomes" id="UP000605427">
    <property type="component" value="Unassembled WGS sequence"/>
</dbReference>
<accession>A0ABQ2A8C3</accession>
<feature type="domain" description="HTH cro/C1-type" evidence="1">
    <location>
        <begin position="11"/>
        <end position="65"/>
    </location>
</feature>
<dbReference type="InterPro" id="IPR011990">
    <property type="entry name" value="TPR-like_helical_dom_sf"/>
</dbReference>
<evidence type="ECO:0000313" key="2">
    <source>
        <dbReference type="EMBL" id="GGH86658.1"/>
    </source>
</evidence>
<dbReference type="RefSeq" id="WP_172246244.1">
    <property type="nucleotide sequence ID" value="NZ_BMDD01000007.1"/>
</dbReference>
<reference evidence="3" key="1">
    <citation type="journal article" date="2019" name="Int. J. Syst. Evol. Microbiol.">
        <title>The Global Catalogue of Microorganisms (GCM) 10K type strain sequencing project: providing services to taxonomists for standard genome sequencing and annotation.</title>
        <authorList>
            <consortium name="The Broad Institute Genomics Platform"/>
            <consortium name="The Broad Institute Genome Sequencing Center for Infectious Disease"/>
            <person name="Wu L."/>
            <person name="Ma J."/>
        </authorList>
    </citation>
    <scope>NUCLEOTIDE SEQUENCE [LARGE SCALE GENOMIC DNA]</scope>
    <source>
        <strain evidence="3">CCM 8702</strain>
    </source>
</reference>
<organism evidence="2 3">
    <name type="scientific">Saccharibacillus endophyticus</name>
    <dbReference type="NCBI Taxonomy" id="2060666"/>
    <lineage>
        <taxon>Bacteria</taxon>
        <taxon>Bacillati</taxon>
        <taxon>Bacillota</taxon>
        <taxon>Bacilli</taxon>
        <taxon>Bacillales</taxon>
        <taxon>Paenibacillaceae</taxon>
        <taxon>Saccharibacillus</taxon>
    </lineage>
</organism>
<dbReference type="Gene3D" id="1.25.40.10">
    <property type="entry name" value="Tetratricopeptide repeat domain"/>
    <property type="match status" value="1"/>
</dbReference>
<proteinExistence type="predicted"/>
<keyword evidence="3" id="KW-1185">Reference proteome</keyword>
<gene>
    <name evidence="2" type="ORF">GCM10007362_46950</name>
</gene>
<name>A0ABQ2A8C3_9BACL</name>
<dbReference type="SUPFAM" id="SSF48452">
    <property type="entry name" value="TPR-like"/>
    <property type="match status" value="1"/>
</dbReference>
<comment type="caution">
    <text evidence="2">The sequence shown here is derived from an EMBL/GenBank/DDBJ whole genome shotgun (WGS) entry which is preliminary data.</text>
</comment>
<evidence type="ECO:0000259" key="1">
    <source>
        <dbReference type="Pfam" id="PF13443"/>
    </source>
</evidence>
<evidence type="ECO:0000313" key="3">
    <source>
        <dbReference type="Proteomes" id="UP000605427"/>
    </source>
</evidence>
<dbReference type="EMBL" id="BMDD01000007">
    <property type="protein sequence ID" value="GGH86658.1"/>
    <property type="molecule type" value="Genomic_DNA"/>
</dbReference>
<protein>
    <recommendedName>
        <fullName evidence="1">HTH cro/C1-type domain-containing protein</fullName>
    </recommendedName>
</protein>
<dbReference type="Pfam" id="PF13443">
    <property type="entry name" value="HTH_26"/>
    <property type="match status" value="1"/>
</dbReference>
<sequence>MEKSFKLRSAIEKEMAAQGHNFSTLSEKSGINRGVFSAILNSTPPKPVSFHQLATITEALNMPPGWLFDEYVGECFYDGKPNRRRIEPFLLACSELGRTDLVRHVLERLLEDLKYVPFVFETAESLFMSGKFAQAVPFYEIVVEHEKHQHSVRLSVSQYRLFRARLSEDGEENLKAAVQFEPFRGLLPVWLKLDALLRLGNLYYELGKYAEMEVLADELFEAASKRYDEMRDPNFEESANELKPMPFKHLVFYYGSALLHKHLSLIEQERYEEARPYGEKYADLSDFAVMDDEGRKEVATFKIFALGNTLDLELMLGNFSVLPQYAAYMDEYPNEALLCLVNLVRAANRHGADVDDLLSERYRPLDHYLEQRPDNYYPSSVVRSTFASLHYHLAVYHHHRGRRDYSAAHVRECWKLSQELNNQQHFRQLASLLSLPPMFNPGDESQADEPQNR</sequence>
<dbReference type="InterPro" id="IPR001387">
    <property type="entry name" value="Cro/C1-type_HTH"/>
</dbReference>